<dbReference type="Proteomes" id="UP000254259">
    <property type="component" value="Plasmid CBM2636_mp"/>
</dbReference>
<organism evidence="1 2">
    <name type="scientific">Cupriavidus taiwanensis</name>
    <dbReference type="NCBI Taxonomy" id="164546"/>
    <lineage>
        <taxon>Bacteria</taxon>
        <taxon>Pseudomonadati</taxon>
        <taxon>Pseudomonadota</taxon>
        <taxon>Betaproteobacteria</taxon>
        <taxon>Burkholderiales</taxon>
        <taxon>Burkholderiaceae</taxon>
        <taxon>Cupriavidus</taxon>
    </lineage>
</organism>
<geneLocation type="plasmid" evidence="2">
    <name>cbm2636_mp</name>
</geneLocation>
<dbReference type="EMBL" id="LT984814">
    <property type="protein sequence ID" value="SPD68644.1"/>
    <property type="molecule type" value="Genomic_DNA"/>
</dbReference>
<sequence>MSSHSITNATFDVSPCKNANLQRGAYLSTRLHADVILLIRPVMGQKRPYHARHLVGQRNDYDIQRPPLCHLLNPGTGILSTRHDAARTVDQEGTQIRITSFADPVQIHLSARSSLLWHKACPRGKLPP</sequence>
<gene>
    <name evidence="1" type="ORF">CBM2636_MP21494</name>
</gene>
<keyword evidence="1" id="KW-0614">Plasmid</keyword>
<name>A0A9Q7UZ13_9BURK</name>
<evidence type="ECO:0000313" key="2">
    <source>
        <dbReference type="Proteomes" id="UP000254259"/>
    </source>
</evidence>
<proteinExistence type="predicted"/>
<protein>
    <submittedName>
        <fullName evidence="1">Uncharacterized protein</fullName>
    </submittedName>
</protein>
<evidence type="ECO:0000313" key="1">
    <source>
        <dbReference type="EMBL" id="SPD68644.1"/>
    </source>
</evidence>
<reference evidence="1 2" key="1">
    <citation type="submission" date="2018-01" db="EMBL/GenBank/DDBJ databases">
        <authorList>
            <person name="Clerissi C."/>
        </authorList>
    </citation>
    <scope>NUCLEOTIDE SEQUENCE [LARGE SCALE GENOMIC DNA]</scope>
    <source>
        <strain evidence="1">Cupriavidus taiwanensis SWF 66322</strain>
        <plasmid evidence="2">cbm2636_mp</plasmid>
    </source>
</reference>
<dbReference type="AlphaFoldDB" id="A0A9Q7UZ13"/>
<accession>A0A9Q7UZ13</accession>